<evidence type="ECO:0000256" key="1">
    <source>
        <dbReference type="ARBA" id="ARBA00022517"/>
    </source>
</evidence>
<dbReference type="InterPro" id="IPR000238">
    <property type="entry name" value="RbfA"/>
</dbReference>
<comment type="caution">
    <text evidence="2">The sequence shown here is derived from an EMBL/GenBank/DDBJ whole genome shotgun (WGS) entry which is preliminary data.</text>
</comment>
<dbReference type="InterPro" id="IPR023799">
    <property type="entry name" value="RbfA_dom_sf"/>
</dbReference>
<evidence type="ECO:0000313" key="3">
    <source>
        <dbReference type="Proteomes" id="UP000178406"/>
    </source>
</evidence>
<dbReference type="AlphaFoldDB" id="A0A1F5WD11"/>
<evidence type="ECO:0000313" key="2">
    <source>
        <dbReference type="EMBL" id="OGF73612.1"/>
    </source>
</evidence>
<organism evidence="2 3">
    <name type="scientific">Candidatus Giovannonibacteria bacterium RIFCSPHIGHO2_02_FULL_46_20</name>
    <dbReference type="NCBI Taxonomy" id="1798338"/>
    <lineage>
        <taxon>Bacteria</taxon>
        <taxon>Candidatus Giovannoniibacteriota</taxon>
    </lineage>
</organism>
<dbReference type="STRING" id="1798338.A3J56_00510"/>
<evidence type="ECO:0008006" key="4">
    <source>
        <dbReference type="Google" id="ProtNLM"/>
    </source>
</evidence>
<dbReference type="EMBL" id="MFHQ01000039">
    <property type="protein sequence ID" value="OGF73612.1"/>
    <property type="molecule type" value="Genomic_DNA"/>
</dbReference>
<gene>
    <name evidence="2" type="ORF">A3J56_00510</name>
</gene>
<dbReference type="GO" id="GO:0006364">
    <property type="term" value="P:rRNA processing"/>
    <property type="evidence" value="ECO:0007669"/>
    <property type="project" value="InterPro"/>
</dbReference>
<dbReference type="Proteomes" id="UP000178406">
    <property type="component" value="Unassembled WGS sequence"/>
</dbReference>
<dbReference type="Gene3D" id="3.30.300.20">
    <property type="match status" value="1"/>
</dbReference>
<keyword evidence="1" id="KW-0690">Ribosome biogenesis</keyword>
<protein>
    <recommendedName>
        <fullName evidence="4">Ribosome-binding factor A</fullName>
    </recommendedName>
</protein>
<accession>A0A1F5WD11</accession>
<sequence>MSHHKEQYASLLKKELARFFDHSVPRPDGTLISVTHIDLNDKDSRAIVWVSIYPDKNAKDIFASLKIYEAEARKYLADVVQRRTLPFIVFMLDTTQGARLRVEKLLDTIDIEQ</sequence>
<name>A0A1F5WD11_9BACT</name>
<dbReference type="InterPro" id="IPR015946">
    <property type="entry name" value="KH_dom-like_a/b"/>
</dbReference>
<dbReference type="SUPFAM" id="SSF89919">
    <property type="entry name" value="Ribosome-binding factor A, RbfA"/>
    <property type="match status" value="1"/>
</dbReference>
<reference evidence="2 3" key="1">
    <citation type="journal article" date="2016" name="Nat. Commun.">
        <title>Thousands of microbial genomes shed light on interconnected biogeochemical processes in an aquifer system.</title>
        <authorList>
            <person name="Anantharaman K."/>
            <person name="Brown C.T."/>
            <person name="Hug L.A."/>
            <person name="Sharon I."/>
            <person name="Castelle C.J."/>
            <person name="Probst A.J."/>
            <person name="Thomas B.C."/>
            <person name="Singh A."/>
            <person name="Wilkins M.J."/>
            <person name="Karaoz U."/>
            <person name="Brodie E.L."/>
            <person name="Williams K.H."/>
            <person name="Hubbard S.S."/>
            <person name="Banfield J.F."/>
        </authorList>
    </citation>
    <scope>NUCLEOTIDE SEQUENCE [LARGE SCALE GENOMIC DNA]</scope>
</reference>
<dbReference type="Pfam" id="PF02033">
    <property type="entry name" value="RBFA"/>
    <property type="match status" value="1"/>
</dbReference>
<proteinExistence type="predicted"/>